<dbReference type="AlphaFoldDB" id="A0A365H1C5"/>
<sequence>MRLTSEARLRMECWETIGGRTRERLHELAGNVIDWFARVDASSPDGRSYAVVLGDRGLSIAEPRVDTAHRPVYVISAFVFDPASLRHVRVDHRPPPTAHTTSGPAAGAGPDLGLSQDARGLLGNLPPRAQHLLQAPFAAGQRILQCHWAYEGFDHHLDMFMVCLAGPRNVTAATGTKIIPAGHSPETAHWSLTCHQASVVRRIGR</sequence>
<proteinExistence type="predicted"/>
<evidence type="ECO:0000313" key="2">
    <source>
        <dbReference type="EMBL" id="RAY12880.1"/>
    </source>
</evidence>
<protein>
    <submittedName>
        <fullName evidence="2">Uncharacterized protein</fullName>
    </submittedName>
</protein>
<gene>
    <name evidence="2" type="ORF">DPM19_22970</name>
</gene>
<evidence type="ECO:0000256" key="1">
    <source>
        <dbReference type="SAM" id="MobiDB-lite"/>
    </source>
</evidence>
<dbReference type="EMBL" id="QLYX01000011">
    <property type="protein sequence ID" value="RAY12880.1"/>
    <property type="molecule type" value="Genomic_DNA"/>
</dbReference>
<keyword evidence="3" id="KW-1185">Reference proteome</keyword>
<reference evidence="2 3" key="1">
    <citation type="submission" date="2018-06" db="EMBL/GenBank/DDBJ databases">
        <title>Actinomadura craniellae sp. nov. isolated from marine sponge Craniella sp.</title>
        <authorList>
            <person name="Li L."/>
            <person name="Xu Q.H."/>
            <person name="Lin H.W."/>
            <person name="Lu Y.H."/>
        </authorList>
    </citation>
    <scope>NUCLEOTIDE SEQUENCE [LARGE SCALE GENOMIC DNA]</scope>
    <source>
        <strain evidence="2 3">LHW63021</strain>
    </source>
</reference>
<dbReference type="Proteomes" id="UP000251891">
    <property type="component" value="Unassembled WGS sequence"/>
</dbReference>
<name>A0A365H1C5_9ACTN</name>
<organism evidence="2 3">
    <name type="scientific">Actinomadura craniellae</name>
    <dbReference type="NCBI Taxonomy" id="2231787"/>
    <lineage>
        <taxon>Bacteria</taxon>
        <taxon>Bacillati</taxon>
        <taxon>Actinomycetota</taxon>
        <taxon>Actinomycetes</taxon>
        <taxon>Streptosporangiales</taxon>
        <taxon>Thermomonosporaceae</taxon>
        <taxon>Actinomadura</taxon>
    </lineage>
</organism>
<comment type="caution">
    <text evidence="2">The sequence shown here is derived from an EMBL/GenBank/DDBJ whole genome shotgun (WGS) entry which is preliminary data.</text>
</comment>
<evidence type="ECO:0000313" key="3">
    <source>
        <dbReference type="Proteomes" id="UP000251891"/>
    </source>
</evidence>
<accession>A0A365H1C5</accession>
<feature type="region of interest" description="Disordered" evidence="1">
    <location>
        <begin position="89"/>
        <end position="110"/>
    </location>
</feature>